<gene>
    <name evidence="2" type="ORF">CLO192961_LOCUS245185</name>
</gene>
<evidence type="ECO:0008006" key="4">
    <source>
        <dbReference type="Google" id="ProtNLM"/>
    </source>
</evidence>
<evidence type="ECO:0000313" key="3">
    <source>
        <dbReference type="Proteomes" id="UP000766486"/>
    </source>
</evidence>
<keyword evidence="1" id="KW-0472">Membrane</keyword>
<keyword evidence="1" id="KW-0812">Transmembrane</keyword>
<accession>A0ABY6UCE8</accession>
<proteinExistence type="predicted"/>
<keyword evidence="1" id="KW-1133">Transmembrane helix</keyword>
<dbReference type="EMBL" id="CABFNS010000794">
    <property type="protein sequence ID" value="VUC28795.1"/>
    <property type="molecule type" value="Genomic_DNA"/>
</dbReference>
<feature type="transmembrane region" description="Helical" evidence="1">
    <location>
        <begin position="25"/>
        <end position="41"/>
    </location>
</feature>
<comment type="caution">
    <text evidence="2">The sequence shown here is derived from an EMBL/GenBank/DDBJ whole genome shotgun (WGS) entry which is preliminary data.</text>
</comment>
<evidence type="ECO:0000256" key="1">
    <source>
        <dbReference type="SAM" id="Phobius"/>
    </source>
</evidence>
<feature type="transmembrane region" description="Helical" evidence="1">
    <location>
        <begin position="316"/>
        <end position="340"/>
    </location>
</feature>
<organism evidence="2 3">
    <name type="scientific">Bionectria ochroleuca</name>
    <name type="common">Gliocladium roseum</name>
    <dbReference type="NCBI Taxonomy" id="29856"/>
    <lineage>
        <taxon>Eukaryota</taxon>
        <taxon>Fungi</taxon>
        <taxon>Dikarya</taxon>
        <taxon>Ascomycota</taxon>
        <taxon>Pezizomycotina</taxon>
        <taxon>Sordariomycetes</taxon>
        <taxon>Hypocreomycetidae</taxon>
        <taxon>Hypocreales</taxon>
        <taxon>Bionectriaceae</taxon>
        <taxon>Clonostachys</taxon>
    </lineage>
</organism>
<name>A0ABY6UCE8_BIOOC</name>
<evidence type="ECO:0000313" key="2">
    <source>
        <dbReference type="EMBL" id="VUC28795.1"/>
    </source>
</evidence>
<reference evidence="2 3" key="1">
    <citation type="submission" date="2019-06" db="EMBL/GenBank/DDBJ databases">
        <authorList>
            <person name="Broberg M."/>
        </authorList>
    </citation>
    <scope>NUCLEOTIDE SEQUENCE [LARGE SCALE GENOMIC DNA]</scope>
</reference>
<dbReference type="PANTHER" id="PTHR35043:SF8">
    <property type="entry name" value="DUF4220 DOMAIN-CONTAINING PROTEIN"/>
    <property type="match status" value="1"/>
</dbReference>
<protein>
    <recommendedName>
        <fullName evidence="4">Wax synthase domain-containing protein</fullName>
    </recommendedName>
</protein>
<keyword evidence="3" id="KW-1185">Reference proteome</keyword>
<dbReference type="PANTHER" id="PTHR35043">
    <property type="entry name" value="TRANSCRIPTION FACTOR DOMAIN-CONTAINING PROTEIN"/>
    <property type="match status" value="1"/>
</dbReference>
<dbReference type="Proteomes" id="UP000766486">
    <property type="component" value="Unassembled WGS sequence"/>
</dbReference>
<feature type="transmembrane region" description="Helical" evidence="1">
    <location>
        <begin position="374"/>
        <end position="395"/>
    </location>
</feature>
<sequence length="418" mass="47186">MSDSTSADEKYGWVPSPNGRGTLDIIWSCILVLVTCTWTVLHINVPEPDEAFGSKMLRKLRWAVWTIFAPEDVMLAAALHWTSARISKREMNSAGISDWTIAHGFLADSGGFMLRTPDFPPFPVNSRGVLYLVTKNYIEVPTVTKAQIEDSSKSDRLGKTVALTQSIYLVCQVIGRAVQGLEVTCLEILTLAYLNCALPTYYFWLNKPLDREVPIYIDMEVPISTVLREAGDIAAHQYRDTPLDFVEQPGWAAWRRRQRFSHFFGLTKRPLRRVPNDYVCLPSFWVAVSTWFFTTTHSAIHLAAWNSDLPSQAEAYLWKASAICLLAILFSSGIVGVISLTPGFDYTITTLGIWEKRTTKPSAWHDWAIDGPGTLASILYFMAKTVLLVLSFTTLRWMPASAFKTVEWADFLPHCWKQ</sequence>